<dbReference type="GO" id="GO:0004523">
    <property type="term" value="F:RNA-DNA hybrid ribonuclease activity"/>
    <property type="evidence" value="ECO:0007669"/>
    <property type="project" value="InterPro"/>
</dbReference>
<dbReference type="Gene3D" id="1.10.340.70">
    <property type="match status" value="1"/>
</dbReference>
<dbReference type="InterPro" id="IPR000477">
    <property type="entry name" value="RT_dom"/>
</dbReference>
<dbReference type="PANTHER" id="PTHR48475">
    <property type="entry name" value="RIBONUCLEASE H"/>
    <property type="match status" value="1"/>
</dbReference>
<feature type="region of interest" description="Disordered" evidence="2">
    <location>
        <begin position="798"/>
        <end position="843"/>
    </location>
</feature>
<feature type="compositionally biased region" description="Basic and acidic residues" evidence="2">
    <location>
        <begin position="370"/>
        <end position="380"/>
    </location>
</feature>
<dbReference type="InterPro" id="IPR041577">
    <property type="entry name" value="RT_RNaseH_2"/>
</dbReference>
<feature type="region of interest" description="Disordered" evidence="2">
    <location>
        <begin position="518"/>
        <end position="672"/>
    </location>
</feature>
<feature type="compositionally biased region" description="Basic and acidic residues" evidence="2">
    <location>
        <begin position="404"/>
        <end position="416"/>
    </location>
</feature>
<feature type="compositionally biased region" description="Basic and acidic residues" evidence="2">
    <location>
        <begin position="1379"/>
        <end position="1403"/>
    </location>
</feature>
<dbReference type="Gene3D" id="3.30.420.10">
    <property type="entry name" value="Ribonuclease H-like superfamily/Ribonuclease H"/>
    <property type="match status" value="2"/>
</dbReference>
<feature type="region of interest" description="Disordered" evidence="2">
    <location>
        <begin position="1704"/>
        <end position="1746"/>
    </location>
</feature>
<sequence>LFPDLTDDEVSVVIQFGSMIPKSEDNRQVQDTTQEAESKKARERAFANTKKVRCELMLEARTLLKNTSLSASVSGVKPEITERPGLRTEPKLLEALEAVSANLRSLRASARASRSPHRLRNLRRKYQKVQRLHRLMSSRIAQKAVFDEDWSFGATEFAHKVFTCNTLNSPDGLFLAQCGNEPSKIKELVRQAIMKEFWKRRPRKQPVLPGQTVAFDSISDGSLRPSMWAPCFHTSAGDGLPSANANNRFSLLRSEAPAPREEDLRQELRQLQNQMSHLQRRLDGQGERPESSAQGANRNRRPALTHRPQHERQTLAPRRRPSPTRLNSRGHHAFPPRDSRWPRDDAAAHRPMQQWRPRRESAPTRAPPLARREEVRREPAPIRVPPPRREDVRREPAPTRVSPPRREEVRREEVLERATNNPTAPPAPSTRRGVPPLLPTPPIPPRVQGALTENQRKRERRRRNRQVLYNELEGLVLRHTQVRLRGDGDVVDNDRITFRISPDLERHERYTYLLSRLTPKPRKAQPGAAEQEGAGVTQTAGVTPAAPPTILKQGSDASPMEGVTDVSPMEGVEDASPMEGVEKMPKERPDDALDGGVETRPVEVQPNAALELPQPMEEAPPQVSLNREEQEGETTALHRGEDEAKKNTASCGTLAVRSRDEEAGWQPPSVTHEFTYSSDEEIVPNPRANFRTALLPGLGQVRSWFKGAEAAAKSSTSEEEARSTAPSLPITTGGGKKPRFSKRDWDISPVQYTDMAARLPEDQARLQQVAGRPGAGTRLKALALKGMEKGVSALGDPIEAQSGDEEASDAASSSSLETFPTPPYDDMDASVPSDDESYLQDLHTAPVRVTTEDEDAEAIAAKLAAQKSILDSSSSKEALGDENLADQVRRQDRKLSELTSKLDKFMTFMMQNTKVADPQEEELLSGEAGDALHNEGNQRQDSGLHARPLAPSSPAHAEPSPSDLKGYHDLVESMVTKKFKQMAIDQAPRSSENELEKPYEAWHDLVPFPAGWHPPKFRQFDGTGDAREHLAYFEAACGDTANSSSLLLRQFSGSLTGPAFHCYVRLAREMHLEDAIEMCVHGMLQHWSLEVSRREPKNFSALSSAVAATKLEFEKSPQIMELYKNATAYDPAKRYVGHKIEDCISFKEWLQRAINEKRINLDADAINPDYHAVNMVSVDSSAKKSGASWVPFSQVEHQLSSLVMASASAPSVNNGAVGPSRGEEPWSTVRRRTHARPVPSRLPHQSFEKRTSLAVPRRFDPSQRRPPPRFVPKSEGDEAFPRRGRILPTLGQFFPQRPTRAEEDAQEETNASKSSNVASCNVVLDCGNASSSEADDVLTSQEQEVFRAEDSTTEPLLQEVNMNLRSGKVLPEAAKAKPQRADKTAASKEAPLREDAQLPQDKEKLTSKDVDYNIIAHLKRVPALLSVYDALMLVPDLRQALIHALQAPELYEVAMAKHRLLSNTLYVNEITFDDDDRLLEEGDHNRPLYMEGNIGTAHLRRVLVDPGSAVNILPVKSLTRAGFTTSDLEPTDVMICGFDNQGKPTLGAITVRIQMSTFSFKVRFYVIEANTSYSALLGRPWIHKYRVVPSTLHQCLKFLDGNGTQQRIVGNASPYTVQESHHADAKYYFPVDNNGQKQGRAAPVADTQPKAGATRAIEGKSLITPSSPTNMRGSSAHQDGGHMTGAGFSTPTPTKPLLLKARIPTSTTSRSTAKLTRHDPSTSSTSEFRELTLRSTGAQGRSTLNADSSAPLTLRARGALKTKPAPSVGAANKQGVIKEALRGATYVQPPSLYISVTSPLEVWAIPNSSGSRIETLFYKVPQVIHCDFILELPNHCSDTEEVLSTMKVEPRMARLLASAGITLRQNNRMPPPPSICEEWWRQSEALNKTEGKKKPKYGLGYIPNSEVKHEGNVQASCHATSVSSGDDMYDERPIQDQDVGATPAPQELEDGGQPTIDELVEINLGTEDEPRPTFVSATLTEEERENYRSFLMEYRDCFAWTYKEMPGLDPRVATHKLAIDPQFRPVKQKPRHLRPEFEDKVIAEVDKLIIAGFIKEAQYTEWLSSIVPVEKKNGQVRVCQDFRDLNRACPKDDFPIPITEIIIDSTTGHGALSFMDGSSGYNQIKMDPDDAINTAFRTPKGNFYYTVMPFGLKNAGATYQRAMTRVLGDLFHHKVECYIDDLVVKTKDRRDHQEDLRVVFERLRRHQLKMNPLKCAFAVQSGLFLGFVVRHRGIEVEPKKIKAILDMPAPTNLSELRTLQGKLAYIRRFISNLSGRIQPFSHLAKKGAPFVWDEACQRGFDDIKRYLLNPPVLAAPLKGRPLILYIAALPNSLGALLAQHNDEGKEVACYYLSRTMVGAERNYSPIEKLCLTLMFALRKLRHYMLNHEIQLIARADPIRYVLSQPALMGRLGKWALLMMEFDLAFVPQKSIKGQALAEFLAAHPVPDDSPLITDLPDEEVFAIEPEAPWELYFDGASRTETDPDGAPRRRAGAGLVFKTPQGGVIYHSFSLMKEECSNNEAEYEALIFGLLLALSMEVRSLRALGDSQLIVRQVNNIYEVRKPELVPYYNTARRLMDKFRHIEIAHVPRSRNAPADALAKLASSLVLPDGKPTQVNVEERWLLPAVLELVPADCEVNTITTNVVEEGEWLQPFLDYFQHGRLPDDPTERRQLQRRLPSYVYKAGVLYKRSYGREMLLRCVGRGEADRILQEVHHGVCGGHQGGAKMYHSIRLAGYYWPGIMVDCLQVAKSCHGCQVHGDFKHQPPAPLHPTIPSWPFDAWGIDVIGPIEPPSSRGHRFILAATDYFSKWAEAVPLREVKSNNVINFLERHIIYRFGIPYRVTSDNAKAFKSGKMYRFMEKYKIKWSYSTGYYPQANGAIEAFNKTLGKILKKTVTRHRRDWDDRLYESLWAYRVTVRTPTQATPYSLVYGSEAVLPLEIQLPSLRVAVHEELTQDEQIRLRYQELDALEEGRLETLQNLELYRQNMVRAYDKLVKRRVFRKGELVLVLRRPIVVTHKTRGKFEPKWEGPYVIEQAYDGGAYQLVDHQGSRPMPPINGRFLKKYFA</sequence>
<feature type="compositionally biased region" description="Basic and acidic residues" evidence="2">
    <location>
        <begin position="1246"/>
        <end position="1263"/>
    </location>
</feature>
<dbReference type="Pfam" id="PF17919">
    <property type="entry name" value="RT_RNaseH_2"/>
    <property type="match status" value="1"/>
</dbReference>
<evidence type="ECO:0000256" key="2">
    <source>
        <dbReference type="SAM" id="MobiDB-lite"/>
    </source>
</evidence>
<feature type="domain" description="RNase H type-1" evidence="4">
    <location>
        <begin position="2465"/>
        <end position="2604"/>
    </location>
</feature>
<feature type="compositionally biased region" description="Low complexity" evidence="2">
    <location>
        <begin position="524"/>
        <end position="535"/>
    </location>
</feature>
<feature type="region of interest" description="Disordered" evidence="2">
    <location>
        <begin position="1920"/>
        <end position="1952"/>
    </location>
</feature>
<dbReference type="PROSITE" id="PS50879">
    <property type="entry name" value="RNASE_H_1"/>
    <property type="match status" value="1"/>
</dbReference>
<dbReference type="Pfam" id="PF00665">
    <property type="entry name" value="rve"/>
    <property type="match status" value="1"/>
</dbReference>
<dbReference type="Gene3D" id="3.10.10.10">
    <property type="entry name" value="HIV Type 1 Reverse Transcriptase, subunit A, domain 1"/>
    <property type="match status" value="1"/>
</dbReference>
<dbReference type="InterPro" id="IPR036397">
    <property type="entry name" value="RNaseH_sf"/>
</dbReference>
<dbReference type="InterPro" id="IPR021109">
    <property type="entry name" value="Peptidase_aspartic_dom_sf"/>
</dbReference>
<feature type="region of interest" description="Disordered" evidence="2">
    <location>
        <begin position="1212"/>
        <end position="1315"/>
    </location>
</feature>
<evidence type="ECO:0000313" key="7">
    <source>
        <dbReference type="Proteomes" id="UP001231189"/>
    </source>
</evidence>
<protein>
    <submittedName>
        <fullName evidence="6">Uncharacterized protein</fullName>
    </submittedName>
</protein>
<feature type="compositionally biased region" description="Basic residues" evidence="2">
    <location>
        <begin position="317"/>
        <end position="334"/>
    </location>
</feature>
<dbReference type="InterPro" id="IPR002156">
    <property type="entry name" value="RNaseH_domain"/>
</dbReference>
<dbReference type="CDD" id="cd01647">
    <property type="entry name" value="RT_LTR"/>
    <property type="match status" value="1"/>
</dbReference>
<feature type="domain" description="Reverse transcriptase" evidence="3">
    <location>
        <begin position="2050"/>
        <end position="2229"/>
    </location>
</feature>
<keyword evidence="1" id="KW-0233">DNA recombination</keyword>
<proteinExistence type="predicted"/>
<comment type="caution">
    <text evidence="6">The sequence shown here is derived from an EMBL/GenBank/DDBJ whole genome shotgun (WGS) entry which is preliminary data.</text>
</comment>
<feature type="domain" description="Integrase catalytic" evidence="5">
    <location>
        <begin position="2772"/>
        <end position="2932"/>
    </location>
</feature>
<dbReference type="PANTHER" id="PTHR48475:SF1">
    <property type="entry name" value="RNASE H TYPE-1 DOMAIN-CONTAINING PROTEIN"/>
    <property type="match status" value="1"/>
</dbReference>
<dbReference type="Pfam" id="PF00078">
    <property type="entry name" value="RVT_1"/>
    <property type="match status" value="1"/>
</dbReference>
<feature type="compositionally biased region" description="Pro residues" evidence="2">
    <location>
        <begin position="436"/>
        <end position="445"/>
    </location>
</feature>
<feature type="compositionally biased region" description="Basic and acidic residues" evidence="2">
    <location>
        <begin position="335"/>
        <end position="348"/>
    </location>
</feature>
<accession>A0AAD8VNU6</accession>
<dbReference type="Pfam" id="PF13456">
    <property type="entry name" value="RVT_3"/>
    <property type="match status" value="1"/>
</dbReference>
<gene>
    <name evidence="6" type="ORF">QYE76_035046</name>
</gene>
<feature type="compositionally biased region" description="Basic and acidic residues" evidence="2">
    <location>
        <begin position="280"/>
        <end position="290"/>
    </location>
</feature>
<feature type="compositionally biased region" description="Polar residues" evidence="2">
    <location>
        <begin position="1704"/>
        <end position="1714"/>
    </location>
</feature>
<name>A0AAD8VNU6_LOLMU</name>
<feature type="region of interest" description="Disordered" evidence="2">
    <location>
        <begin position="708"/>
        <end position="745"/>
    </location>
</feature>
<dbReference type="SUPFAM" id="SSF50630">
    <property type="entry name" value="Acid proteases"/>
    <property type="match status" value="1"/>
</dbReference>
<dbReference type="InterPro" id="IPR012337">
    <property type="entry name" value="RNaseH-like_sf"/>
</dbReference>
<dbReference type="CDD" id="cd09274">
    <property type="entry name" value="RNase_HI_RT_Ty3"/>
    <property type="match status" value="1"/>
</dbReference>
<dbReference type="EMBL" id="JAUUTY010000007">
    <property type="protein sequence ID" value="KAK1611373.1"/>
    <property type="molecule type" value="Genomic_DNA"/>
</dbReference>
<feature type="compositionally biased region" description="Acidic residues" evidence="2">
    <location>
        <begin position="825"/>
        <end position="838"/>
    </location>
</feature>
<dbReference type="GO" id="GO:0006310">
    <property type="term" value="P:DNA recombination"/>
    <property type="evidence" value="ECO:0007669"/>
    <property type="project" value="UniProtKB-KW"/>
</dbReference>
<dbReference type="CDD" id="cd00303">
    <property type="entry name" value="retropepsin_like"/>
    <property type="match status" value="1"/>
</dbReference>
<dbReference type="FunFam" id="3.30.70.270:FF:000020">
    <property type="entry name" value="Transposon Tf2-6 polyprotein-like Protein"/>
    <property type="match status" value="1"/>
</dbReference>
<feature type="non-terminal residue" evidence="6">
    <location>
        <position position="1"/>
    </location>
</feature>
<evidence type="ECO:0000259" key="5">
    <source>
        <dbReference type="PROSITE" id="PS50994"/>
    </source>
</evidence>
<evidence type="ECO:0000313" key="6">
    <source>
        <dbReference type="EMBL" id="KAK1611373.1"/>
    </source>
</evidence>
<reference evidence="6" key="1">
    <citation type="submission" date="2023-07" db="EMBL/GenBank/DDBJ databases">
        <title>A chromosome-level genome assembly of Lolium multiflorum.</title>
        <authorList>
            <person name="Chen Y."/>
            <person name="Copetti D."/>
            <person name="Kolliker R."/>
            <person name="Studer B."/>
        </authorList>
    </citation>
    <scope>NUCLEOTIDE SEQUENCE</scope>
    <source>
        <strain evidence="6">02402/16</strain>
        <tissue evidence="6">Leaf</tissue>
    </source>
</reference>
<feature type="region of interest" description="Disordered" evidence="2">
    <location>
        <begin position="931"/>
        <end position="966"/>
    </location>
</feature>
<dbReference type="Gene3D" id="3.30.70.270">
    <property type="match status" value="2"/>
</dbReference>
<evidence type="ECO:0000256" key="1">
    <source>
        <dbReference type="ARBA" id="ARBA00023172"/>
    </source>
</evidence>
<dbReference type="Gene3D" id="2.40.70.10">
    <property type="entry name" value="Acid Proteases"/>
    <property type="match status" value="1"/>
</dbReference>
<feature type="compositionally biased region" description="Basic and acidic residues" evidence="2">
    <location>
        <begin position="931"/>
        <end position="944"/>
    </location>
</feature>
<dbReference type="InterPro" id="IPR001584">
    <property type="entry name" value="Integrase_cat-core"/>
</dbReference>
<dbReference type="GO" id="GO:0003676">
    <property type="term" value="F:nucleic acid binding"/>
    <property type="evidence" value="ECO:0007669"/>
    <property type="project" value="InterPro"/>
</dbReference>
<feature type="compositionally biased region" description="Basic and acidic residues" evidence="2">
    <location>
        <begin position="387"/>
        <end position="397"/>
    </location>
</feature>
<feature type="compositionally biased region" description="Basic and acidic residues" evidence="2">
    <location>
        <begin position="580"/>
        <end position="591"/>
    </location>
</feature>
<dbReference type="PROSITE" id="PS50878">
    <property type="entry name" value="RT_POL"/>
    <property type="match status" value="1"/>
</dbReference>
<feature type="compositionally biased region" description="Polar residues" evidence="2">
    <location>
        <begin position="1733"/>
        <end position="1746"/>
    </location>
</feature>
<feature type="compositionally biased region" description="Basic and acidic residues" evidence="2">
    <location>
        <begin position="636"/>
        <end position="646"/>
    </location>
</feature>
<dbReference type="GO" id="GO:0015074">
    <property type="term" value="P:DNA integration"/>
    <property type="evidence" value="ECO:0007669"/>
    <property type="project" value="InterPro"/>
</dbReference>
<dbReference type="InterPro" id="IPR041588">
    <property type="entry name" value="Integrase_H2C2"/>
</dbReference>
<feature type="compositionally biased region" description="Basic residues" evidence="2">
    <location>
        <begin position="298"/>
        <end position="307"/>
    </location>
</feature>
<keyword evidence="7" id="KW-1185">Reference proteome</keyword>
<dbReference type="SUPFAM" id="SSF56672">
    <property type="entry name" value="DNA/RNA polymerases"/>
    <property type="match status" value="1"/>
</dbReference>
<dbReference type="Pfam" id="PF17921">
    <property type="entry name" value="Integrase_H2C2"/>
    <property type="match status" value="1"/>
</dbReference>
<feature type="compositionally biased region" description="Basic and acidic residues" evidence="2">
    <location>
        <begin position="1272"/>
        <end position="1281"/>
    </location>
</feature>
<feature type="region of interest" description="Disordered" evidence="2">
    <location>
        <begin position="276"/>
        <end position="465"/>
    </location>
</feature>
<feature type="compositionally biased region" description="Low complexity" evidence="2">
    <location>
        <begin position="950"/>
        <end position="962"/>
    </location>
</feature>
<dbReference type="Proteomes" id="UP001231189">
    <property type="component" value="Unassembled WGS sequence"/>
</dbReference>
<organism evidence="6 7">
    <name type="scientific">Lolium multiflorum</name>
    <name type="common">Italian ryegrass</name>
    <name type="synonym">Lolium perenne subsp. multiflorum</name>
    <dbReference type="NCBI Taxonomy" id="4521"/>
    <lineage>
        <taxon>Eukaryota</taxon>
        <taxon>Viridiplantae</taxon>
        <taxon>Streptophyta</taxon>
        <taxon>Embryophyta</taxon>
        <taxon>Tracheophyta</taxon>
        <taxon>Spermatophyta</taxon>
        <taxon>Magnoliopsida</taxon>
        <taxon>Liliopsida</taxon>
        <taxon>Poales</taxon>
        <taxon>Poaceae</taxon>
        <taxon>BOP clade</taxon>
        <taxon>Pooideae</taxon>
        <taxon>Poodae</taxon>
        <taxon>Poeae</taxon>
        <taxon>Poeae Chloroplast Group 2 (Poeae type)</taxon>
        <taxon>Loliodinae</taxon>
        <taxon>Loliinae</taxon>
        <taxon>Lolium</taxon>
    </lineage>
</organism>
<dbReference type="InterPro" id="IPR043502">
    <property type="entry name" value="DNA/RNA_pol_sf"/>
</dbReference>
<dbReference type="SUPFAM" id="SSF53098">
    <property type="entry name" value="Ribonuclease H-like"/>
    <property type="match status" value="2"/>
</dbReference>
<dbReference type="PROSITE" id="PS50994">
    <property type="entry name" value="INTEGRASE"/>
    <property type="match status" value="1"/>
</dbReference>
<dbReference type="CDD" id="cd09279">
    <property type="entry name" value="RNase_HI_like"/>
    <property type="match status" value="1"/>
</dbReference>
<feature type="region of interest" description="Disordered" evidence="2">
    <location>
        <begin position="1369"/>
        <end position="1403"/>
    </location>
</feature>
<evidence type="ECO:0000259" key="3">
    <source>
        <dbReference type="PROSITE" id="PS50878"/>
    </source>
</evidence>
<evidence type="ECO:0000259" key="4">
    <source>
        <dbReference type="PROSITE" id="PS50879"/>
    </source>
</evidence>
<dbReference type="InterPro" id="IPR043128">
    <property type="entry name" value="Rev_trsase/Diguanyl_cyclase"/>
</dbReference>